<evidence type="ECO:0000313" key="2">
    <source>
        <dbReference type="Proteomes" id="UP000547510"/>
    </source>
</evidence>
<keyword evidence="2" id="KW-1185">Reference proteome</keyword>
<dbReference type="Pfam" id="PF08817">
    <property type="entry name" value="YukD"/>
    <property type="match status" value="1"/>
</dbReference>
<proteinExistence type="predicted"/>
<dbReference type="Proteomes" id="UP000547510">
    <property type="component" value="Unassembled WGS sequence"/>
</dbReference>
<evidence type="ECO:0000313" key="1">
    <source>
        <dbReference type="EMBL" id="MBB5955821.1"/>
    </source>
</evidence>
<evidence type="ECO:0008006" key="3">
    <source>
        <dbReference type="Google" id="ProtNLM"/>
    </source>
</evidence>
<gene>
    <name evidence="1" type="ORF">FHS29_002402</name>
</gene>
<dbReference type="AlphaFoldDB" id="A0A841CEU5"/>
<name>A0A841CEU5_9PSEU</name>
<protein>
    <recommendedName>
        <fullName evidence="3">Ubiquitin-like domain-containing protein</fullName>
    </recommendedName>
</protein>
<comment type="caution">
    <text evidence="1">The sequence shown here is derived from an EMBL/GenBank/DDBJ whole genome shotgun (WGS) entry which is preliminary data.</text>
</comment>
<sequence length="70" mass="7226">MSPSATPVYLVEQLVAAGFIPPASSVGQYKLRREDGVQLLDEVTLEDAGVVDGAQLTVDHSVTGAVSGGR</sequence>
<accession>A0A841CEU5</accession>
<dbReference type="EMBL" id="JACHJN010000003">
    <property type="protein sequence ID" value="MBB5955821.1"/>
    <property type="molecule type" value="Genomic_DNA"/>
</dbReference>
<dbReference type="InterPro" id="IPR024962">
    <property type="entry name" value="YukD-like"/>
</dbReference>
<dbReference type="RefSeq" id="WP_184690627.1">
    <property type="nucleotide sequence ID" value="NZ_JACHJN010000003.1"/>
</dbReference>
<organism evidence="1 2">
    <name type="scientific">Saccharothrix tamanrassetensis</name>
    <dbReference type="NCBI Taxonomy" id="1051531"/>
    <lineage>
        <taxon>Bacteria</taxon>
        <taxon>Bacillati</taxon>
        <taxon>Actinomycetota</taxon>
        <taxon>Actinomycetes</taxon>
        <taxon>Pseudonocardiales</taxon>
        <taxon>Pseudonocardiaceae</taxon>
        <taxon>Saccharothrix</taxon>
    </lineage>
</organism>
<reference evidence="1 2" key="1">
    <citation type="submission" date="2020-08" db="EMBL/GenBank/DDBJ databases">
        <title>Genomic Encyclopedia of Type Strains, Phase III (KMG-III): the genomes of soil and plant-associated and newly described type strains.</title>
        <authorList>
            <person name="Whitman W."/>
        </authorList>
    </citation>
    <scope>NUCLEOTIDE SEQUENCE [LARGE SCALE GENOMIC DNA]</scope>
    <source>
        <strain evidence="1 2">CECT 8640</strain>
    </source>
</reference>